<feature type="transmembrane region" description="Helical" evidence="2">
    <location>
        <begin position="349"/>
        <end position="382"/>
    </location>
</feature>
<dbReference type="EMBL" id="SSSM01000004">
    <property type="protein sequence ID" value="THG30715.1"/>
    <property type="molecule type" value="Genomic_DNA"/>
</dbReference>
<evidence type="ECO:0000313" key="3">
    <source>
        <dbReference type="EMBL" id="THG30715.1"/>
    </source>
</evidence>
<evidence type="ECO:0000256" key="1">
    <source>
        <dbReference type="SAM" id="MobiDB-lite"/>
    </source>
</evidence>
<sequence length="440" mass="45401">MTNAGDGNGWQAPGGSSDSSSESGREGSGATAPADPPGASAPEQPRYGQFAPPTGYGAPTAGYGAPAASDAQTYAAPVLPSAPVGWTPPPKPGIVPLRPLGFGALLAAPFRYLRHSRGVLGFALLLQVGLLVLIGLIGVAVFFGGFNRITDYTDPDQNPLIAGSIAASIIAAIGYLLLNLVVSAFIQGVVVVDMSLAVLGQKQSLRQLWQRVKPSFWALVRWTLLLSVAVIIALLVLTGIVLIGVAIGGVGLAISIGVTILLALGAIVLGVWLFVKFSITPSIIVLERSKALPAARRSWALTTGYFWRTLGAQLLTAAIIYLASYLISIPLGLLQFVGLIIDPTGSSGAAIAVIIVVYVLSTVVSLLIGTVGALVQAALVSLIYIDLRMRKEGLDLVLQRHVEQTGSSTANSAGSSTGYSDPSAAGTPADPYAPLTREFA</sequence>
<organism evidence="4 5">
    <name type="scientific">Naasia lichenicola</name>
    <dbReference type="NCBI Taxonomy" id="2565933"/>
    <lineage>
        <taxon>Bacteria</taxon>
        <taxon>Bacillati</taxon>
        <taxon>Actinomycetota</taxon>
        <taxon>Actinomycetes</taxon>
        <taxon>Micrococcales</taxon>
        <taxon>Microbacteriaceae</taxon>
        <taxon>Naasia</taxon>
    </lineage>
</organism>
<evidence type="ECO:0000256" key="2">
    <source>
        <dbReference type="SAM" id="Phobius"/>
    </source>
</evidence>
<protein>
    <recommendedName>
        <fullName evidence="6">Glycerophosphoryl diester phosphodiesterase membrane domain-containing protein</fullName>
    </recommendedName>
</protein>
<comment type="caution">
    <text evidence="4">The sequence shown here is derived from an EMBL/GenBank/DDBJ whole genome shotgun (WGS) entry which is preliminary data.</text>
</comment>
<evidence type="ECO:0000313" key="4">
    <source>
        <dbReference type="EMBL" id="THG31952.1"/>
    </source>
</evidence>
<feature type="compositionally biased region" description="Low complexity" evidence="1">
    <location>
        <begin position="407"/>
        <end position="420"/>
    </location>
</feature>
<evidence type="ECO:0000313" key="5">
    <source>
        <dbReference type="Proteomes" id="UP000309133"/>
    </source>
</evidence>
<feature type="transmembrane region" description="Helical" evidence="2">
    <location>
        <begin position="119"/>
        <end position="145"/>
    </location>
</feature>
<keyword evidence="2" id="KW-0812">Transmembrane</keyword>
<keyword evidence="2" id="KW-1133">Transmembrane helix</keyword>
<feature type="transmembrane region" description="Helical" evidence="2">
    <location>
        <begin position="253"/>
        <end position="275"/>
    </location>
</feature>
<keyword evidence="5" id="KW-1185">Reference proteome</keyword>
<dbReference type="AlphaFoldDB" id="A0A4S4FQ44"/>
<evidence type="ECO:0008006" key="6">
    <source>
        <dbReference type="Google" id="ProtNLM"/>
    </source>
</evidence>
<reference evidence="4 5" key="1">
    <citation type="submission" date="2019-04" db="EMBL/GenBank/DDBJ databases">
        <authorList>
            <person name="Jiang L."/>
        </authorList>
    </citation>
    <scope>NUCLEOTIDE SEQUENCE [LARGE SCALE GENOMIC DNA]</scope>
    <source>
        <strain evidence="4 5">YIM 131853</strain>
    </source>
</reference>
<feature type="region of interest" description="Disordered" evidence="1">
    <location>
        <begin position="1"/>
        <end position="53"/>
    </location>
</feature>
<proteinExistence type="predicted"/>
<feature type="transmembrane region" description="Helical" evidence="2">
    <location>
        <begin position="314"/>
        <end position="337"/>
    </location>
</feature>
<dbReference type="EMBL" id="SSSM01000003">
    <property type="protein sequence ID" value="THG31952.1"/>
    <property type="molecule type" value="Genomic_DNA"/>
</dbReference>
<gene>
    <name evidence="4" type="ORF">E6C64_07875</name>
    <name evidence="3" type="ORF">E6C64_08730</name>
</gene>
<dbReference type="Proteomes" id="UP000309133">
    <property type="component" value="Unassembled WGS sequence"/>
</dbReference>
<feature type="transmembrane region" description="Helical" evidence="2">
    <location>
        <begin position="219"/>
        <end position="247"/>
    </location>
</feature>
<dbReference type="RefSeq" id="WP_136427072.1">
    <property type="nucleotide sequence ID" value="NZ_SSSM01000003.1"/>
</dbReference>
<feature type="transmembrane region" description="Helical" evidence="2">
    <location>
        <begin position="165"/>
        <end position="198"/>
    </location>
</feature>
<name>A0A4S4FQ44_9MICO</name>
<feature type="region of interest" description="Disordered" evidence="1">
    <location>
        <begin position="407"/>
        <end position="440"/>
    </location>
</feature>
<dbReference type="OrthoDB" id="121140at2"/>
<accession>A0A4S4FQ44</accession>
<keyword evidence="2" id="KW-0472">Membrane</keyword>